<evidence type="ECO:0000259" key="8">
    <source>
        <dbReference type="Pfam" id="PF00394"/>
    </source>
</evidence>
<protein>
    <submittedName>
        <fullName evidence="11">Uncharacterized protein</fullName>
    </submittedName>
</protein>
<dbReference type="CDD" id="cd13901">
    <property type="entry name" value="CuRO_3_MaLCC_like"/>
    <property type="match status" value="1"/>
</dbReference>
<gene>
    <name evidence="11" type="ORF">N8I77_013678</name>
</gene>
<evidence type="ECO:0000256" key="3">
    <source>
        <dbReference type="ARBA" id="ARBA00022737"/>
    </source>
</evidence>
<sequence>MFSSLWALAALPLALAAPSHSLSNQLDHSLSKRCVNSASDRSCWGDYDITTNYYDTVPDTGVTREYWFNVENTTASPDGIERIVLAINGSIPGPTIIADWGDTVIIHVSNSMQNNGSTIHWHGIRQNFTNQYDGVPSVTQCPIAPGDTQTYRWKALQYGSSWYHAHFAVQAWDGIFGGILINGPATANYDVDLGHIFLNDWSHQTADVLAEEAATTGPPTSDNCLINGTNTWTEDDGTVVGSRFETTFAAGTKYRIRLVNGAADTHFRYTIDNHTFEVIASDFVPIVPYNTTNLSIGMGQRYDIIVTATETTGDFWMRAIPQESCSDNDNVDNILGIVRYDSSSTADPTTSAYSDLTDSCDDEDSSNLVPYVAIEVGNVSAEDDEEAGLTVSTSIKWTMNDVSFVSEWDYPTVLAIGEGNTSWTSAEHVWTLPDADQWVYMIIQTEFAQAHPIHLHGHDFWVLGAGDGTYDNTTDTLTTVNAPRRDTAMLPADGWLALAWITDNPGAWVMHCHIAWHADEGFALQLVERESEIAALQDMTYINNTCTNWDTWTAANNYVQDDSGI</sequence>
<evidence type="ECO:0000313" key="11">
    <source>
        <dbReference type="EMBL" id="KAK2595888.1"/>
    </source>
</evidence>
<dbReference type="CDD" id="cd13854">
    <property type="entry name" value="CuRO_1_MaLCC_like"/>
    <property type="match status" value="1"/>
</dbReference>
<evidence type="ECO:0000313" key="12">
    <source>
        <dbReference type="Proteomes" id="UP001265746"/>
    </source>
</evidence>
<dbReference type="EMBL" id="JAUJFL010000013">
    <property type="protein sequence ID" value="KAK2595888.1"/>
    <property type="molecule type" value="Genomic_DNA"/>
</dbReference>
<evidence type="ECO:0000256" key="1">
    <source>
        <dbReference type="ARBA" id="ARBA00010609"/>
    </source>
</evidence>
<dbReference type="Proteomes" id="UP001265746">
    <property type="component" value="Unassembled WGS sequence"/>
</dbReference>
<feature type="domain" description="Plastocyanin-like" evidence="8">
    <location>
        <begin position="196"/>
        <end position="342"/>
    </location>
</feature>
<dbReference type="InterPro" id="IPR008972">
    <property type="entry name" value="Cupredoxin"/>
</dbReference>
<evidence type="ECO:0000256" key="2">
    <source>
        <dbReference type="ARBA" id="ARBA00022723"/>
    </source>
</evidence>
<evidence type="ECO:0000256" key="6">
    <source>
        <dbReference type="ARBA" id="ARBA00023180"/>
    </source>
</evidence>
<keyword evidence="6" id="KW-0325">Glycoprotein</keyword>
<dbReference type="PANTHER" id="PTHR11709">
    <property type="entry name" value="MULTI-COPPER OXIDASE"/>
    <property type="match status" value="1"/>
</dbReference>
<feature type="chain" id="PRO_5042012523" evidence="7">
    <location>
        <begin position="17"/>
        <end position="565"/>
    </location>
</feature>
<evidence type="ECO:0000259" key="10">
    <source>
        <dbReference type="Pfam" id="PF07732"/>
    </source>
</evidence>
<organism evidence="11 12">
    <name type="scientific">Phomopsis amygdali</name>
    <name type="common">Fusicoccum amygdali</name>
    <dbReference type="NCBI Taxonomy" id="1214568"/>
    <lineage>
        <taxon>Eukaryota</taxon>
        <taxon>Fungi</taxon>
        <taxon>Dikarya</taxon>
        <taxon>Ascomycota</taxon>
        <taxon>Pezizomycotina</taxon>
        <taxon>Sordariomycetes</taxon>
        <taxon>Sordariomycetidae</taxon>
        <taxon>Diaporthales</taxon>
        <taxon>Diaporthaceae</taxon>
        <taxon>Diaporthe</taxon>
    </lineage>
</organism>
<dbReference type="CDD" id="cd13880">
    <property type="entry name" value="CuRO_2_MaLCC_like"/>
    <property type="match status" value="1"/>
</dbReference>
<dbReference type="FunFam" id="2.60.40.420:FF:000038">
    <property type="entry name" value="Extracellular dihydrogeodin oxidase/laccase"/>
    <property type="match status" value="1"/>
</dbReference>
<dbReference type="FunFam" id="2.60.40.420:FF:000021">
    <property type="entry name" value="Extracellular dihydrogeodin oxidase/laccase"/>
    <property type="match status" value="1"/>
</dbReference>
<evidence type="ECO:0000256" key="5">
    <source>
        <dbReference type="ARBA" id="ARBA00023008"/>
    </source>
</evidence>
<dbReference type="Pfam" id="PF07731">
    <property type="entry name" value="Cu-oxidase_2"/>
    <property type="match status" value="1"/>
</dbReference>
<keyword evidence="4" id="KW-0560">Oxidoreductase</keyword>
<comment type="similarity">
    <text evidence="1">Belongs to the multicopper oxidase family.</text>
</comment>
<dbReference type="InterPro" id="IPR045087">
    <property type="entry name" value="Cu-oxidase_fam"/>
</dbReference>
<keyword evidence="7" id="KW-0732">Signal</keyword>
<feature type="signal peptide" evidence="7">
    <location>
        <begin position="1"/>
        <end position="16"/>
    </location>
</feature>
<name>A0AAD9S0T8_PHOAM</name>
<dbReference type="InterPro" id="IPR011706">
    <property type="entry name" value="Cu-oxidase_C"/>
</dbReference>
<dbReference type="PANTHER" id="PTHR11709:SF502">
    <property type="entry name" value="MULTICOPPER OXIDASE"/>
    <property type="match status" value="1"/>
</dbReference>
<dbReference type="Pfam" id="PF07732">
    <property type="entry name" value="Cu-oxidase_3"/>
    <property type="match status" value="1"/>
</dbReference>
<accession>A0AAD9S0T8</accession>
<keyword evidence="3" id="KW-0677">Repeat</keyword>
<dbReference type="Pfam" id="PF00394">
    <property type="entry name" value="Cu-oxidase"/>
    <property type="match status" value="1"/>
</dbReference>
<dbReference type="InterPro" id="IPR001117">
    <property type="entry name" value="Cu-oxidase_2nd"/>
</dbReference>
<reference evidence="11" key="1">
    <citation type="submission" date="2023-06" db="EMBL/GenBank/DDBJ databases">
        <authorList>
            <person name="Noh H."/>
        </authorList>
    </citation>
    <scope>NUCLEOTIDE SEQUENCE</scope>
    <source>
        <strain evidence="11">DUCC20226</strain>
    </source>
</reference>
<dbReference type="GO" id="GO:0016491">
    <property type="term" value="F:oxidoreductase activity"/>
    <property type="evidence" value="ECO:0007669"/>
    <property type="project" value="UniProtKB-KW"/>
</dbReference>
<dbReference type="Gene3D" id="2.60.40.420">
    <property type="entry name" value="Cupredoxins - blue copper proteins"/>
    <property type="match status" value="3"/>
</dbReference>
<dbReference type="SUPFAM" id="SSF49503">
    <property type="entry name" value="Cupredoxins"/>
    <property type="match status" value="3"/>
</dbReference>
<keyword evidence="12" id="KW-1185">Reference proteome</keyword>
<keyword evidence="2" id="KW-0479">Metal-binding</keyword>
<feature type="domain" description="Plastocyanin-like" evidence="9">
    <location>
        <begin position="413"/>
        <end position="530"/>
    </location>
</feature>
<feature type="domain" description="Plastocyanin-like" evidence="10">
    <location>
        <begin position="70"/>
        <end position="184"/>
    </location>
</feature>
<dbReference type="InterPro" id="IPR011707">
    <property type="entry name" value="Cu-oxidase-like_N"/>
</dbReference>
<keyword evidence="5" id="KW-0186">Copper</keyword>
<dbReference type="AlphaFoldDB" id="A0AAD9S0T8"/>
<comment type="caution">
    <text evidence="11">The sequence shown here is derived from an EMBL/GenBank/DDBJ whole genome shotgun (WGS) entry which is preliminary data.</text>
</comment>
<evidence type="ECO:0000256" key="4">
    <source>
        <dbReference type="ARBA" id="ARBA00023002"/>
    </source>
</evidence>
<evidence type="ECO:0000256" key="7">
    <source>
        <dbReference type="SAM" id="SignalP"/>
    </source>
</evidence>
<evidence type="ECO:0000259" key="9">
    <source>
        <dbReference type="Pfam" id="PF07731"/>
    </source>
</evidence>
<proteinExistence type="inferred from homology"/>
<dbReference type="GO" id="GO:0005507">
    <property type="term" value="F:copper ion binding"/>
    <property type="evidence" value="ECO:0007669"/>
    <property type="project" value="InterPro"/>
</dbReference>